<name>T1K8F8_TETUR</name>
<dbReference type="HOGENOM" id="CLU_3300003_0_0_1"/>
<protein>
    <submittedName>
        <fullName evidence="1">Uncharacterized protein</fullName>
    </submittedName>
</protein>
<proteinExistence type="predicted"/>
<organism evidence="1 2">
    <name type="scientific">Tetranychus urticae</name>
    <name type="common">Two-spotted spider mite</name>
    <dbReference type="NCBI Taxonomy" id="32264"/>
    <lineage>
        <taxon>Eukaryota</taxon>
        <taxon>Metazoa</taxon>
        <taxon>Ecdysozoa</taxon>
        <taxon>Arthropoda</taxon>
        <taxon>Chelicerata</taxon>
        <taxon>Arachnida</taxon>
        <taxon>Acari</taxon>
        <taxon>Acariformes</taxon>
        <taxon>Trombidiformes</taxon>
        <taxon>Prostigmata</taxon>
        <taxon>Eleutherengona</taxon>
        <taxon>Raphignathae</taxon>
        <taxon>Tetranychoidea</taxon>
        <taxon>Tetranychidae</taxon>
        <taxon>Tetranychus</taxon>
    </lineage>
</organism>
<reference evidence="2" key="1">
    <citation type="submission" date="2011-08" db="EMBL/GenBank/DDBJ databases">
        <authorList>
            <person name="Rombauts S."/>
        </authorList>
    </citation>
    <scope>NUCLEOTIDE SEQUENCE</scope>
    <source>
        <strain evidence="2">London</strain>
    </source>
</reference>
<evidence type="ECO:0000313" key="2">
    <source>
        <dbReference type="Proteomes" id="UP000015104"/>
    </source>
</evidence>
<dbReference type="EnsemblMetazoa" id="tetur07g01180.1">
    <property type="protein sequence ID" value="tetur07g01180.1"/>
    <property type="gene ID" value="tetur07g01180"/>
</dbReference>
<dbReference type="Proteomes" id="UP000015104">
    <property type="component" value="Unassembled WGS sequence"/>
</dbReference>
<accession>T1K8F8</accession>
<keyword evidence="2" id="KW-1185">Reference proteome</keyword>
<evidence type="ECO:0000313" key="1">
    <source>
        <dbReference type="EnsemblMetazoa" id="tetur07g01180.1"/>
    </source>
</evidence>
<dbReference type="EMBL" id="CAEY01001874">
    <property type="status" value="NOT_ANNOTATED_CDS"/>
    <property type="molecule type" value="Genomic_DNA"/>
</dbReference>
<reference evidence="1" key="2">
    <citation type="submission" date="2015-06" db="UniProtKB">
        <authorList>
            <consortium name="EnsemblMetazoa"/>
        </authorList>
    </citation>
    <scope>IDENTIFICATION</scope>
</reference>
<dbReference type="AlphaFoldDB" id="T1K8F8"/>
<sequence length="40" mass="4725">MNQKITIINSELFNHSEELDISQESDRIDNGGDYQEHYLQ</sequence>